<dbReference type="EMBL" id="JEME01002018">
    <property type="protein sequence ID" value="KYG05492.1"/>
    <property type="molecule type" value="Genomic_DNA"/>
</dbReference>
<comment type="caution">
    <text evidence="1">The sequence shown here is derived from an EMBL/GenBank/DDBJ whole genome shotgun (WGS) entry which is preliminary data.</text>
</comment>
<sequence length="114" mass="12025">MAGCPQVLALEPLHREVRLAVGCLAVGDELDDGGVAELGEDAHLALEARALARVPGEHDLDGDGLTRVAIARAEDLAHAARPGARVQREAAFQHIPHPHFRAHCRLLGSARPGA</sequence>
<dbReference type="AlphaFoldDB" id="A0A150TLA6"/>
<reference evidence="1 2" key="1">
    <citation type="submission" date="2014-02" db="EMBL/GenBank/DDBJ databases">
        <title>The small core and large imbalanced accessory genome model reveals a collaborative survival strategy of Sorangium cellulosum strains in nature.</title>
        <authorList>
            <person name="Han K."/>
            <person name="Peng R."/>
            <person name="Blom J."/>
            <person name="Li Y.-Z."/>
        </authorList>
    </citation>
    <scope>NUCLEOTIDE SEQUENCE [LARGE SCALE GENOMIC DNA]</scope>
    <source>
        <strain evidence="1 2">So0007-03</strain>
    </source>
</reference>
<accession>A0A150TLA6</accession>
<dbReference type="Proteomes" id="UP000075502">
    <property type="component" value="Unassembled WGS sequence"/>
</dbReference>
<evidence type="ECO:0000313" key="2">
    <source>
        <dbReference type="Proteomes" id="UP000075502"/>
    </source>
</evidence>
<proteinExistence type="predicted"/>
<organism evidence="1 2">
    <name type="scientific">Sorangium cellulosum</name>
    <name type="common">Polyangium cellulosum</name>
    <dbReference type="NCBI Taxonomy" id="56"/>
    <lineage>
        <taxon>Bacteria</taxon>
        <taxon>Pseudomonadati</taxon>
        <taxon>Myxococcota</taxon>
        <taxon>Polyangia</taxon>
        <taxon>Polyangiales</taxon>
        <taxon>Polyangiaceae</taxon>
        <taxon>Sorangium</taxon>
    </lineage>
</organism>
<gene>
    <name evidence="1" type="ORF">BE21_40300</name>
</gene>
<evidence type="ECO:0000313" key="1">
    <source>
        <dbReference type="EMBL" id="KYG05492.1"/>
    </source>
</evidence>
<name>A0A150TLA6_SORCE</name>
<protein>
    <submittedName>
        <fullName evidence="1">Uncharacterized protein</fullName>
    </submittedName>
</protein>